<dbReference type="RefSeq" id="WP_178935062.1">
    <property type="nucleotide sequence ID" value="NZ_JACBAZ010000023.1"/>
</dbReference>
<feature type="transmembrane region" description="Helical" evidence="1">
    <location>
        <begin position="20"/>
        <end position="41"/>
    </location>
</feature>
<comment type="caution">
    <text evidence="2">The sequence shown here is derived from an EMBL/GenBank/DDBJ whole genome shotgun (WGS) entry which is preliminary data.</text>
</comment>
<name>A0A851GRE6_9BACT</name>
<gene>
    <name evidence="2" type="ORF">HW115_18905</name>
</gene>
<reference evidence="2 3" key="1">
    <citation type="submission" date="2020-07" db="EMBL/GenBank/DDBJ databases">
        <title>Roseicoccus Jingziensis gen. nov., sp. nov., isolated from coastal seawater.</title>
        <authorList>
            <person name="Feng X."/>
        </authorList>
    </citation>
    <scope>NUCLEOTIDE SEQUENCE [LARGE SCALE GENOMIC DNA]</scope>
    <source>
        <strain evidence="2 3">N1E253</strain>
    </source>
</reference>
<dbReference type="Proteomes" id="UP000557872">
    <property type="component" value="Unassembled WGS sequence"/>
</dbReference>
<keyword evidence="1" id="KW-0472">Membrane</keyword>
<evidence type="ECO:0000256" key="1">
    <source>
        <dbReference type="SAM" id="Phobius"/>
    </source>
</evidence>
<accession>A0A851GRE6</accession>
<organism evidence="2 3">
    <name type="scientific">Oceaniferula marina</name>
    <dbReference type="NCBI Taxonomy" id="2748318"/>
    <lineage>
        <taxon>Bacteria</taxon>
        <taxon>Pseudomonadati</taxon>
        <taxon>Verrucomicrobiota</taxon>
        <taxon>Verrucomicrobiia</taxon>
        <taxon>Verrucomicrobiales</taxon>
        <taxon>Verrucomicrobiaceae</taxon>
        <taxon>Oceaniferula</taxon>
    </lineage>
</organism>
<dbReference type="EMBL" id="JACBAZ010000023">
    <property type="protein sequence ID" value="NWK57695.1"/>
    <property type="molecule type" value="Genomic_DNA"/>
</dbReference>
<proteinExistence type="predicted"/>
<sequence>MRNWHIAAGVLYVRQKMKTFIKRAGLFLLLAIVSVIIYANLKPDQYHTSERIEWKDKAIAELSGIEPAKGIPPFEYTVDGWFSPQGLLMEDGSWIAYRQVCHKEKPEIYDIFIGQASDGKWYYSTYHFCIGAITIMEEQPKSLSAFIDQCALVEFDGASDDCLLPTWPPKE</sequence>
<evidence type="ECO:0000313" key="2">
    <source>
        <dbReference type="EMBL" id="NWK57695.1"/>
    </source>
</evidence>
<dbReference type="AlphaFoldDB" id="A0A851GRE6"/>
<keyword evidence="1" id="KW-0812">Transmembrane</keyword>
<protein>
    <submittedName>
        <fullName evidence="2">Uncharacterized protein</fullName>
    </submittedName>
</protein>
<keyword evidence="3" id="KW-1185">Reference proteome</keyword>
<keyword evidence="1" id="KW-1133">Transmembrane helix</keyword>
<evidence type="ECO:0000313" key="3">
    <source>
        <dbReference type="Proteomes" id="UP000557872"/>
    </source>
</evidence>